<evidence type="ECO:0000256" key="1">
    <source>
        <dbReference type="SAM" id="MobiDB-lite"/>
    </source>
</evidence>
<keyword evidence="3" id="KW-1185">Reference proteome</keyword>
<feature type="region of interest" description="Disordered" evidence="1">
    <location>
        <begin position="150"/>
        <end position="184"/>
    </location>
</feature>
<protein>
    <submittedName>
        <fullName evidence="2">Uncharacterized protein</fullName>
    </submittedName>
</protein>
<organism evidence="2 3">
    <name type="scientific">Sphagnurus paluster</name>
    <dbReference type="NCBI Taxonomy" id="117069"/>
    <lineage>
        <taxon>Eukaryota</taxon>
        <taxon>Fungi</taxon>
        <taxon>Dikarya</taxon>
        <taxon>Basidiomycota</taxon>
        <taxon>Agaricomycotina</taxon>
        <taxon>Agaricomycetes</taxon>
        <taxon>Agaricomycetidae</taxon>
        <taxon>Agaricales</taxon>
        <taxon>Tricholomatineae</taxon>
        <taxon>Lyophyllaceae</taxon>
        <taxon>Sphagnurus</taxon>
    </lineage>
</organism>
<comment type="caution">
    <text evidence="2">The sequence shown here is derived from an EMBL/GenBank/DDBJ whole genome shotgun (WGS) entry which is preliminary data.</text>
</comment>
<evidence type="ECO:0000313" key="3">
    <source>
        <dbReference type="Proteomes" id="UP000717328"/>
    </source>
</evidence>
<reference evidence="2" key="1">
    <citation type="submission" date="2021-02" db="EMBL/GenBank/DDBJ databases">
        <authorList>
            <person name="Nieuwenhuis M."/>
            <person name="Van De Peppel L.J.J."/>
        </authorList>
    </citation>
    <scope>NUCLEOTIDE SEQUENCE</scope>
    <source>
        <strain evidence="2">D49</strain>
    </source>
</reference>
<dbReference type="AlphaFoldDB" id="A0A9P7GG26"/>
<dbReference type="EMBL" id="JABCKI010000632">
    <property type="protein sequence ID" value="KAG5649929.1"/>
    <property type="molecule type" value="Genomic_DNA"/>
</dbReference>
<sequence>MVATVIFAETVTIHNTEWRSARLSMELPEGEKKPVAINGYEGCFPGEHYVAGEYRLKMLKYESPTLRAVHHCTYPVSEGTKIGDITETILKHNMHHFLFLPYTSQWRWKGCGDHVLHCCKGVITTDQPIEDGAKPLSEEIVYTYRSREEKPIHERVGQPTPSVAPRTSFPEGVNEEEATSEKTNTEVIPGCFCARAKHSVSGKDRDW</sequence>
<accession>A0A9P7GG26</accession>
<dbReference type="Proteomes" id="UP000717328">
    <property type="component" value="Unassembled WGS sequence"/>
</dbReference>
<dbReference type="OrthoDB" id="3239749at2759"/>
<reference evidence="2" key="2">
    <citation type="submission" date="2021-10" db="EMBL/GenBank/DDBJ databases">
        <title>Phylogenomics reveals ancestral predisposition of the termite-cultivated fungus Termitomyces towards a domesticated lifestyle.</title>
        <authorList>
            <person name="Auxier B."/>
            <person name="Grum-Grzhimaylo A."/>
            <person name="Cardenas M.E."/>
            <person name="Lodge J.D."/>
            <person name="Laessoe T."/>
            <person name="Pedersen O."/>
            <person name="Smith M.E."/>
            <person name="Kuyper T.W."/>
            <person name="Franco-Molano E.A."/>
            <person name="Baroni T.J."/>
            <person name="Aanen D.K."/>
        </authorList>
    </citation>
    <scope>NUCLEOTIDE SEQUENCE</scope>
    <source>
        <strain evidence="2">D49</strain>
    </source>
</reference>
<proteinExistence type="predicted"/>
<gene>
    <name evidence="2" type="ORF">H0H81_001442</name>
</gene>
<evidence type="ECO:0000313" key="2">
    <source>
        <dbReference type="EMBL" id="KAG5649929.1"/>
    </source>
</evidence>
<name>A0A9P7GG26_9AGAR</name>